<reference evidence="2" key="1">
    <citation type="journal article" date="2019" name="bioRxiv">
        <title>The Genome of the Zebra Mussel, Dreissena polymorpha: A Resource for Invasive Species Research.</title>
        <authorList>
            <person name="McCartney M.A."/>
            <person name="Auch B."/>
            <person name="Kono T."/>
            <person name="Mallez S."/>
            <person name="Zhang Y."/>
            <person name="Obille A."/>
            <person name="Becker A."/>
            <person name="Abrahante J.E."/>
            <person name="Garbe J."/>
            <person name="Badalamenti J.P."/>
            <person name="Herman A."/>
            <person name="Mangelson H."/>
            <person name="Liachko I."/>
            <person name="Sullivan S."/>
            <person name="Sone E.D."/>
            <person name="Koren S."/>
            <person name="Silverstein K.A.T."/>
            <person name="Beckman K.B."/>
            <person name="Gohl D.M."/>
        </authorList>
    </citation>
    <scope>NUCLEOTIDE SEQUENCE</scope>
    <source>
        <strain evidence="2">Duluth1</strain>
        <tissue evidence="2">Whole animal</tissue>
    </source>
</reference>
<comment type="caution">
    <text evidence="2">The sequence shown here is derived from an EMBL/GenBank/DDBJ whole genome shotgun (WGS) entry which is preliminary data.</text>
</comment>
<dbReference type="Gene3D" id="2.60.40.10">
    <property type="entry name" value="Immunoglobulins"/>
    <property type="match status" value="1"/>
</dbReference>
<reference evidence="2" key="2">
    <citation type="submission" date="2020-11" db="EMBL/GenBank/DDBJ databases">
        <authorList>
            <person name="McCartney M.A."/>
            <person name="Auch B."/>
            <person name="Kono T."/>
            <person name="Mallez S."/>
            <person name="Becker A."/>
            <person name="Gohl D.M."/>
            <person name="Silverstein K.A.T."/>
            <person name="Koren S."/>
            <person name="Bechman K.B."/>
            <person name="Herman A."/>
            <person name="Abrahante J.E."/>
            <person name="Garbe J."/>
        </authorList>
    </citation>
    <scope>NUCLEOTIDE SEQUENCE</scope>
    <source>
        <strain evidence="2">Duluth1</strain>
        <tissue evidence="2">Whole animal</tissue>
    </source>
</reference>
<evidence type="ECO:0000313" key="3">
    <source>
        <dbReference type="Proteomes" id="UP000828390"/>
    </source>
</evidence>
<dbReference type="PROSITE" id="PS50835">
    <property type="entry name" value="IG_LIKE"/>
    <property type="match status" value="1"/>
</dbReference>
<protein>
    <recommendedName>
        <fullName evidence="1">Ig-like domain-containing protein</fullName>
    </recommendedName>
</protein>
<gene>
    <name evidence="2" type="ORF">DPMN_127220</name>
</gene>
<dbReference type="EMBL" id="JAIWYP010000005">
    <property type="protein sequence ID" value="KAH3825345.1"/>
    <property type="molecule type" value="Genomic_DNA"/>
</dbReference>
<dbReference type="SUPFAM" id="SSF48726">
    <property type="entry name" value="Immunoglobulin"/>
    <property type="match status" value="1"/>
</dbReference>
<dbReference type="InterPro" id="IPR013783">
    <property type="entry name" value="Ig-like_fold"/>
</dbReference>
<name>A0A9D4H0W2_DREPO</name>
<dbReference type="Proteomes" id="UP000828390">
    <property type="component" value="Unassembled WGS sequence"/>
</dbReference>
<feature type="domain" description="Ig-like" evidence="1">
    <location>
        <begin position="37"/>
        <end position="104"/>
    </location>
</feature>
<organism evidence="2 3">
    <name type="scientific">Dreissena polymorpha</name>
    <name type="common">Zebra mussel</name>
    <name type="synonym">Mytilus polymorpha</name>
    <dbReference type="NCBI Taxonomy" id="45954"/>
    <lineage>
        <taxon>Eukaryota</taxon>
        <taxon>Metazoa</taxon>
        <taxon>Spiralia</taxon>
        <taxon>Lophotrochozoa</taxon>
        <taxon>Mollusca</taxon>
        <taxon>Bivalvia</taxon>
        <taxon>Autobranchia</taxon>
        <taxon>Heteroconchia</taxon>
        <taxon>Euheterodonta</taxon>
        <taxon>Imparidentia</taxon>
        <taxon>Neoheterodontei</taxon>
        <taxon>Myida</taxon>
        <taxon>Dreissenoidea</taxon>
        <taxon>Dreissenidae</taxon>
        <taxon>Dreissena</taxon>
    </lineage>
</organism>
<sequence length="150" mass="17072">MNEHEDMKKSLFAILQRVLQMALKQFQFIRRSCRSPGNEEQLMSDIRCSATCYPCCTLKWRKSDILVNHNSVLSLGSLQKGEEGRYACTASNPELNVTTESPIVVIVIRNAYANQAYSRTTGFENYQHFGTENSQPIYERIGNNLEIKSG</sequence>
<keyword evidence="3" id="KW-1185">Reference proteome</keyword>
<accession>A0A9D4H0W2</accession>
<dbReference type="InterPro" id="IPR036179">
    <property type="entry name" value="Ig-like_dom_sf"/>
</dbReference>
<dbReference type="InterPro" id="IPR007110">
    <property type="entry name" value="Ig-like_dom"/>
</dbReference>
<evidence type="ECO:0000313" key="2">
    <source>
        <dbReference type="EMBL" id="KAH3825345.1"/>
    </source>
</evidence>
<proteinExistence type="predicted"/>
<dbReference type="AlphaFoldDB" id="A0A9D4H0W2"/>
<evidence type="ECO:0000259" key="1">
    <source>
        <dbReference type="PROSITE" id="PS50835"/>
    </source>
</evidence>